<name>A0A9D1JZ22_9FIRM</name>
<feature type="active site" description="Nucleophile" evidence="7">
    <location>
        <position position="331"/>
    </location>
</feature>
<protein>
    <recommendedName>
        <fullName evidence="7">Cobyrinate a,c-diamide synthase</fullName>
        <ecNumber evidence="7">6.3.5.11</ecNumber>
    </recommendedName>
    <alternativeName>
        <fullName evidence="7">Cobyrinic acid a,c-diamide synthetase</fullName>
    </alternativeName>
</protein>
<dbReference type="CDD" id="cd03130">
    <property type="entry name" value="GATase1_CobB"/>
    <property type="match status" value="1"/>
</dbReference>
<evidence type="ECO:0000259" key="9">
    <source>
        <dbReference type="Pfam" id="PF07685"/>
    </source>
</evidence>
<gene>
    <name evidence="7" type="primary">cbiA</name>
    <name evidence="10" type="ORF">IAB51_03295</name>
</gene>
<feature type="site" description="Increases nucleophilicity of active site Cys" evidence="7">
    <location>
        <position position="429"/>
    </location>
</feature>
<comment type="function">
    <text evidence="7">Catalyzes the ATP-dependent amidation of the two carboxylate groups at positions a and c of cobyrinate, using either L-glutamine or ammonia as the nitrogen source.</text>
</comment>
<evidence type="ECO:0000256" key="3">
    <source>
        <dbReference type="ARBA" id="ARBA00022741"/>
    </source>
</evidence>
<reference evidence="10" key="2">
    <citation type="journal article" date="2021" name="PeerJ">
        <title>Extensive microbial diversity within the chicken gut microbiome revealed by metagenomics and culture.</title>
        <authorList>
            <person name="Gilroy R."/>
            <person name="Ravi A."/>
            <person name="Getino M."/>
            <person name="Pursley I."/>
            <person name="Horton D.L."/>
            <person name="Alikhan N.F."/>
            <person name="Baker D."/>
            <person name="Gharbi K."/>
            <person name="Hall N."/>
            <person name="Watson M."/>
            <person name="Adriaenssens E.M."/>
            <person name="Foster-Nyarko E."/>
            <person name="Jarju S."/>
            <person name="Secka A."/>
            <person name="Antonio M."/>
            <person name="Oren A."/>
            <person name="Chaudhuri R.R."/>
            <person name="La Ragione R."/>
            <person name="Hildebrand F."/>
            <person name="Pallen M.J."/>
        </authorList>
    </citation>
    <scope>NUCLEOTIDE SEQUENCE</scope>
    <source>
        <strain evidence="10">CHK199-13235</strain>
    </source>
</reference>
<dbReference type="InterPro" id="IPR027417">
    <property type="entry name" value="P-loop_NTPase"/>
</dbReference>
<comment type="catalytic activity">
    <reaction evidence="7">
        <text>cob(II)yrinate + 2 L-glutamine + 2 ATP + 2 H2O = cob(II)yrinate a,c diamide + 2 L-glutamate + 2 ADP + 2 phosphate + 2 H(+)</text>
        <dbReference type="Rhea" id="RHEA:26289"/>
        <dbReference type="ChEBI" id="CHEBI:15377"/>
        <dbReference type="ChEBI" id="CHEBI:15378"/>
        <dbReference type="ChEBI" id="CHEBI:29985"/>
        <dbReference type="ChEBI" id="CHEBI:30616"/>
        <dbReference type="ChEBI" id="CHEBI:43474"/>
        <dbReference type="ChEBI" id="CHEBI:58359"/>
        <dbReference type="ChEBI" id="CHEBI:58537"/>
        <dbReference type="ChEBI" id="CHEBI:58894"/>
        <dbReference type="ChEBI" id="CHEBI:456216"/>
        <dbReference type="EC" id="6.3.5.11"/>
    </reaction>
</comment>
<dbReference type="GO" id="GO:0009236">
    <property type="term" value="P:cobalamin biosynthetic process"/>
    <property type="evidence" value="ECO:0007669"/>
    <property type="project" value="UniProtKB-UniRule"/>
</dbReference>
<dbReference type="GO" id="GO:0042242">
    <property type="term" value="F:cobyrinic acid a,c-diamide synthase activity"/>
    <property type="evidence" value="ECO:0007669"/>
    <property type="project" value="UniProtKB-UniRule"/>
</dbReference>
<dbReference type="InterPro" id="IPR004484">
    <property type="entry name" value="CbiA/CobB_synth"/>
</dbReference>
<organism evidence="10 11">
    <name type="scientific">Candidatus Merdivicinus excrementipullorum</name>
    <dbReference type="NCBI Taxonomy" id="2840867"/>
    <lineage>
        <taxon>Bacteria</taxon>
        <taxon>Bacillati</taxon>
        <taxon>Bacillota</taxon>
        <taxon>Clostridia</taxon>
        <taxon>Eubacteriales</taxon>
        <taxon>Oscillospiraceae</taxon>
        <taxon>Oscillospiraceae incertae sedis</taxon>
        <taxon>Candidatus Merdivicinus</taxon>
    </lineage>
</organism>
<comment type="miscellaneous">
    <text evidence="7">The a and c carboxylates of cobyrinate are activated for nucleophilic attack via formation of a phosphorylated intermediate by ATP. CbiA catalyzes first the amidation of the c-carboxylate, and then that of the a-carboxylate.</text>
</comment>
<comment type="caution">
    <text evidence="10">The sequence shown here is derived from an EMBL/GenBank/DDBJ whole genome shotgun (WGS) entry which is preliminary data.</text>
</comment>
<keyword evidence="6 7" id="KW-0315">Glutamine amidotransferase</keyword>
<dbReference type="Gene3D" id="3.40.50.300">
    <property type="entry name" value="P-loop containing nucleotide triphosphate hydrolases"/>
    <property type="match status" value="1"/>
</dbReference>
<dbReference type="InterPro" id="IPR002586">
    <property type="entry name" value="CobQ/CobB/MinD/ParA_Nub-bd_dom"/>
</dbReference>
<dbReference type="InterPro" id="IPR029062">
    <property type="entry name" value="Class_I_gatase-like"/>
</dbReference>
<dbReference type="Pfam" id="PF07685">
    <property type="entry name" value="GATase_3"/>
    <property type="match status" value="1"/>
</dbReference>
<evidence type="ECO:0000256" key="6">
    <source>
        <dbReference type="ARBA" id="ARBA00022962"/>
    </source>
</evidence>
<feature type="domain" description="CobQ/CobB/MinD/ParA nucleotide binding" evidence="8">
    <location>
        <begin position="13"/>
        <end position="158"/>
    </location>
</feature>
<sequence length="453" mass="49585">MIRRIPRILLGAPGSGGGKTTAACALLWAMKEKGVKLSAFKTGPDYIDPMFHRKALGAPSCNLDLFLCGEENVRRLFAEVSNGTDLAVIEGVMGLYDGRSPLDDSCSANHLSRALEAPAILVLDVKGMSFSAAAILRGFCTFRENRIRGVIFNRCSPGMYPFYSEMAKGEGLTPCGYLPVLPEAALESRHLGLITADEVTGLREKLSLLGKTAAETLDLDAILELADSAPEMDWPEPFPEENPAVRPVIAVAKDKAFCFYYEENLCLLQKLGAQIVEFSPLSDERIPPEADGLWLGGGYPEEYAKALSRNKSMLESVKGAVLGGLPTIAECGGFLYLLEELAGRDGVFYPMAGALEGRAEMTGRLQHFGYSLLEARKDSLLCKAGESIPIHEFHYSKSTNDGEDFTAHKRGKERLAAHGTDSLYAGYPHLHFYGNPEFARNFIKRCAKWREKQ</sequence>
<evidence type="ECO:0000256" key="4">
    <source>
        <dbReference type="ARBA" id="ARBA00022840"/>
    </source>
</evidence>
<evidence type="ECO:0000313" key="11">
    <source>
        <dbReference type="Proteomes" id="UP000824002"/>
    </source>
</evidence>
<evidence type="ECO:0000313" key="10">
    <source>
        <dbReference type="EMBL" id="HIS75815.1"/>
    </source>
</evidence>
<dbReference type="SUPFAM" id="SSF52317">
    <property type="entry name" value="Class I glutamine amidotransferase-like"/>
    <property type="match status" value="1"/>
</dbReference>
<comment type="similarity">
    <text evidence="7">Belongs to the CobB/CbiA family.</text>
</comment>
<dbReference type="NCBIfam" id="NF002204">
    <property type="entry name" value="PRK01077.1"/>
    <property type="match status" value="1"/>
</dbReference>
<dbReference type="NCBIfam" id="TIGR00379">
    <property type="entry name" value="cobB"/>
    <property type="match status" value="1"/>
</dbReference>
<evidence type="ECO:0000259" key="8">
    <source>
        <dbReference type="Pfam" id="PF01656"/>
    </source>
</evidence>
<dbReference type="PROSITE" id="PS51274">
    <property type="entry name" value="GATASE_COBBQ"/>
    <property type="match status" value="1"/>
</dbReference>
<dbReference type="Proteomes" id="UP000824002">
    <property type="component" value="Unassembled WGS sequence"/>
</dbReference>
<evidence type="ECO:0000256" key="2">
    <source>
        <dbReference type="ARBA" id="ARBA00022598"/>
    </source>
</evidence>
<dbReference type="EMBL" id="DVJP01000026">
    <property type="protein sequence ID" value="HIS75815.1"/>
    <property type="molecule type" value="Genomic_DNA"/>
</dbReference>
<dbReference type="SUPFAM" id="SSF52540">
    <property type="entry name" value="P-loop containing nucleoside triphosphate hydrolases"/>
    <property type="match status" value="1"/>
</dbReference>
<comment type="cofactor">
    <cofactor evidence="1 7">
        <name>Mg(2+)</name>
        <dbReference type="ChEBI" id="CHEBI:18420"/>
    </cofactor>
</comment>
<dbReference type="PANTHER" id="PTHR43873:SF1">
    <property type="entry name" value="COBYRINATE A,C-DIAMIDE SYNTHASE"/>
    <property type="match status" value="1"/>
</dbReference>
<accession>A0A9D1JZ22</accession>
<proteinExistence type="inferred from homology"/>
<feature type="domain" description="CobB/CobQ-like glutamine amidotransferase" evidence="9">
    <location>
        <begin position="249"/>
        <end position="434"/>
    </location>
</feature>
<dbReference type="AlphaFoldDB" id="A0A9D1JZ22"/>
<evidence type="ECO:0000256" key="1">
    <source>
        <dbReference type="ARBA" id="ARBA00001946"/>
    </source>
</evidence>
<evidence type="ECO:0000256" key="5">
    <source>
        <dbReference type="ARBA" id="ARBA00022842"/>
    </source>
</evidence>
<dbReference type="Gene3D" id="3.40.50.880">
    <property type="match status" value="1"/>
</dbReference>
<keyword evidence="2 7" id="KW-0436">Ligase</keyword>
<comment type="domain">
    <text evidence="7">Comprises of two domains. The C-terminal domain contains the binding site for glutamine and catalyzes the hydrolysis of this substrate to glutamate and ammonia. The N-terminal domain is anticipated to bind ATP and cobyrinate and catalyzes the ultimate synthesis of the diamide product. The ammonia produced via the glutaminase domain is probably translocated to the adjacent domain via a molecular tunnel, where it reacts with an activated intermediate.</text>
</comment>
<evidence type="ECO:0000256" key="7">
    <source>
        <dbReference type="HAMAP-Rule" id="MF_00027"/>
    </source>
</evidence>
<comment type="pathway">
    <text evidence="7">Cofactor biosynthesis; adenosylcobalamin biosynthesis; cob(II)yrinate a,c-diamide from sirohydrochlorin (anaerobic route): step 10/10.</text>
</comment>
<dbReference type="EC" id="6.3.5.11" evidence="7"/>
<reference evidence="10" key="1">
    <citation type="submission" date="2020-10" db="EMBL/GenBank/DDBJ databases">
        <authorList>
            <person name="Gilroy R."/>
        </authorList>
    </citation>
    <scope>NUCLEOTIDE SEQUENCE</scope>
    <source>
        <strain evidence="10">CHK199-13235</strain>
    </source>
</reference>
<dbReference type="HAMAP" id="MF_00027">
    <property type="entry name" value="CobB_CbiA"/>
    <property type="match status" value="1"/>
</dbReference>
<dbReference type="Pfam" id="PF01656">
    <property type="entry name" value="CbiA"/>
    <property type="match status" value="1"/>
</dbReference>
<dbReference type="PANTHER" id="PTHR43873">
    <property type="entry name" value="COBYRINATE A,C-DIAMIDE SYNTHASE"/>
    <property type="match status" value="1"/>
</dbReference>
<keyword evidence="3 7" id="KW-0547">Nucleotide-binding</keyword>
<dbReference type="InterPro" id="IPR011698">
    <property type="entry name" value="GATase_3"/>
</dbReference>
<keyword evidence="7" id="KW-0169">Cobalamin biosynthesis</keyword>
<dbReference type="GO" id="GO:0005524">
    <property type="term" value="F:ATP binding"/>
    <property type="evidence" value="ECO:0007669"/>
    <property type="project" value="UniProtKB-UniRule"/>
</dbReference>
<keyword evidence="4 7" id="KW-0067">ATP-binding</keyword>
<keyword evidence="5 7" id="KW-0460">Magnesium</keyword>